<comment type="caution">
    <text evidence="2">The sequence shown here is derived from an EMBL/GenBank/DDBJ whole genome shotgun (WGS) entry which is preliminary data.</text>
</comment>
<name>A0AAV1S3Q5_9ROSI</name>
<sequence length="66" mass="7949">MRRDESFSARRVKWKQAQSQRENKKGNNGFFSYVYMQRPQHLMAIAIEKSTMLLEEKYGVSYDERV</sequence>
<evidence type="ECO:0000313" key="3">
    <source>
        <dbReference type="Proteomes" id="UP001314170"/>
    </source>
</evidence>
<dbReference type="AlphaFoldDB" id="A0AAV1S3Q5"/>
<gene>
    <name evidence="2" type="ORF">DCAF_LOCUS17613</name>
</gene>
<organism evidence="2 3">
    <name type="scientific">Dovyalis caffra</name>
    <dbReference type="NCBI Taxonomy" id="77055"/>
    <lineage>
        <taxon>Eukaryota</taxon>
        <taxon>Viridiplantae</taxon>
        <taxon>Streptophyta</taxon>
        <taxon>Embryophyta</taxon>
        <taxon>Tracheophyta</taxon>
        <taxon>Spermatophyta</taxon>
        <taxon>Magnoliopsida</taxon>
        <taxon>eudicotyledons</taxon>
        <taxon>Gunneridae</taxon>
        <taxon>Pentapetalae</taxon>
        <taxon>rosids</taxon>
        <taxon>fabids</taxon>
        <taxon>Malpighiales</taxon>
        <taxon>Salicaceae</taxon>
        <taxon>Flacourtieae</taxon>
        <taxon>Dovyalis</taxon>
    </lineage>
</organism>
<proteinExistence type="predicted"/>
<accession>A0AAV1S3Q5</accession>
<feature type="region of interest" description="Disordered" evidence="1">
    <location>
        <begin position="1"/>
        <end position="26"/>
    </location>
</feature>
<protein>
    <submittedName>
        <fullName evidence="2">Uncharacterized protein</fullName>
    </submittedName>
</protein>
<dbReference type="Proteomes" id="UP001314170">
    <property type="component" value="Unassembled WGS sequence"/>
</dbReference>
<reference evidence="2 3" key="1">
    <citation type="submission" date="2024-01" db="EMBL/GenBank/DDBJ databases">
        <authorList>
            <person name="Waweru B."/>
        </authorList>
    </citation>
    <scope>NUCLEOTIDE SEQUENCE [LARGE SCALE GENOMIC DNA]</scope>
</reference>
<evidence type="ECO:0000313" key="2">
    <source>
        <dbReference type="EMBL" id="CAK7344083.1"/>
    </source>
</evidence>
<dbReference type="EMBL" id="CAWUPB010001161">
    <property type="protein sequence ID" value="CAK7344083.1"/>
    <property type="molecule type" value="Genomic_DNA"/>
</dbReference>
<evidence type="ECO:0000256" key="1">
    <source>
        <dbReference type="SAM" id="MobiDB-lite"/>
    </source>
</evidence>
<keyword evidence="3" id="KW-1185">Reference proteome</keyword>